<comment type="caution">
    <text evidence="3">The sequence shown here is derived from an EMBL/GenBank/DDBJ whole genome shotgun (WGS) entry which is preliminary data.</text>
</comment>
<feature type="compositionally biased region" description="Basic and acidic residues" evidence="1">
    <location>
        <begin position="64"/>
        <end position="74"/>
    </location>
</feature>
<dbReference type="Gene3D" id="3.30.1490.480">
    <property type="entry name" value="Endolytic murein transglycosylase"/>
    <property type="match status" value="1"/>
</dbReference>
<keyword evidence="2" id="KW-0812">Transmembrane</keyword>
<evidence type="ECO:0000256" key="2">
    <source>
        <dbReference type="SAM" id="Phobius"/>
    </source>
</evidence>
<evidence type="ECO:0000256" key="1">
    <source>
        <dbReference type="SAM" id="MobiDB-lite"/>
    </source>
</evidence>
<name>A0A926EYQ6_9FIRM</name>
<accession>A0A926EYQ6</accession>
<dbReference type="RefSeq" id="WP_262430184.1">
    <property type="nucleotide sequence ID" value="NZ_JACRTG010000026.1"/>
</dbReference>
<keyword evidence="2" id="KW-0472">Membrane</keyword>
<organism evidence="3 4">
    <name type="scientific">Paratissierella segnis</name>
    <dbReference type="NCBI Taxonomy" id="2763679"/>
    <lineage>
        <taxon>Bacteria</taxon>
        <taxon>Bacillati</taxon>
        <taxon>Bacillota</taxon>
        <taxon>Tissierellia</taxon>
        <taxon>Tissierellales</taxon>
        <taxon>Tissierellaceae</taxon>
        <taxon>Paratissierella</taxon>
    </lineage>
</organism>
<reference evidence="3" key="1">
    <citation type="submission" date="2020-08" db="EMBL/GenBank/DDBJ databases">
        <title>Genome public.</title>
        <authorList>
            <person name="Liu C."/>
            <person name="Sun Q."/>
        </authorList>
    </citation>
    <scope>NUCLEOTIDE SEQUENCE</scope>
    <source>
        <strain evidence="3">BX21</strain>
    </source>
</reference>
<dbReference type="Proteomes" id="UP000601171">
    <property type="component" value="Unassembled WGS sequence"/>
</dbReference>
<keyword evidence="2" id="KW-1133">Transmembrane helix</keyword>
<feature type="compositionally biased region" description="Basic and acidic residues" evidence="1">
    <location>
        <begin position="82"/>
        <end position="106"/>
    </location>
</feature>
<feature type="region of interest" description="Disordered" evidence="1">
    <location>
        <begin position="47"/>
        <end position="127"/>
    </location>
</feature>
<evidence type="ECO:0000313" key="4">
    <source>
        <dbReference type="Proteomes" id="UP000601171"/>
    </source>
</evidence>
<evidence type="ECO:0000313" key="3">
    <source>
        <dbReference type="EMBL" id="MBC8588729.1"/>
    </source>
</evidence>
<dbReference type="AlphaFoldDB" id="A0A926EYQ6"/>
<evidence type="ECO:0008006" key="5">
    <source>
        <dbReference type="Google" id="ProtNLM"/>
    </source>
</evidence>
<protein>
    <recommendedName>
        <fullName evidence="5">Endolytic transglycosylase MltG</fullName>
    </recommendedName>
</protein>
<gene>
    <name evidence="3" type="ORF">H8707_10925</name>
</gene>
<feature type="transmembrane region" description="Helical" evidence="2">
    <location>
        <begin position="12"/>
        <end position="34"/>
    </location>
</feature>
<keyword evidence="4" id="KW-1185">Reference proteome</keyword>
<proteinExistence type="predicted"/>
<dbReference type="EMBL" id="JACRTG010000026">
    <property type="protein sequence ID" value="MBC8588729.1"/>
    <property type="molecule type" value="Genomic_DNA"/>
</dbReference>
<sequence>MKNFLEKAKDILYDSIDYVIMFVIILVVVFVIGWRLDVLFANDAYEPNTDNEDTVIVDNSTRPEPNDNIHKPDDDNPDSEDNPEKVDNLDNDDKGTSDDNIEKGEEPAPPVPPENVSNEVTNIKIPDGSLPDKIGNILVENGIINSSKDFVSKAVELKLETKLRSGSFDIPKGSNLEQVVKIIANR</sequence>